<name>A0AAT9HMP4_9ACTN</name>
<evidence type="ECO:0000313" key="2">
    <source>
        <dbReference type="EMBL" id="BFO18579.1"/>
    </source>
</evidence>
<accession>A0AAT9HMP4</accession>
<dbReference type="EMBL" id="AP035768">
    <property type="protein sequence ID" value="BFO18579.1"/>
    <property type="molecule type" value="Genomic_DNA"/>
</dbReference>
<reference evidence="2" key="2">
    <citation type="submission" date="2024-07" db="EMBL/GenBank/DDBJ databases">
        <title>Streptomyces haneummycinica sp. nov., a new antibiotic-producing actinobacterium isolated from marine sediment.</title>
        <authorList>
            <person name="Uemura M."/>
            <person name="Hamada M."/>
            <person name="Hirano S."/>
            <person name="Kobayashi K."/>
            <person name="Ohshiro T."/>
            <person name="Kobayashi T."/>
            <person name="Terahara T."/>
        </authorList>
    </citation>
    <scope>NUCLEOTIDE SEQUENCE</scope>
    <source>
        <strain evidence="2">KM77-8</strain>
    </source>
</reference>
<reference evidence="2" key="1">
    <citation type="submission" date="2024-06" db="EMBL/GenBank/DDBJ databases">
        <authorList>
            <consortium name="consrtm"/>
            <person name="Uemura M."/>
            <person name="Terahara T."/>
        </authorList>
    </citation>
    <scope>NUCLEOTIDE SEQUENCE</scope>
    <source>
        <strain evidence="2">KM77-8</strain>
    </source>
</reference>
<dbReference type="AlphaFoldDB" id="A0AAT9HMP4"/>
<sequence length="123" mass="13144">MVEVPAVHLPLPVGGPVLGVQVLPRLLIGTSSRTDMITLTIRSAAPVTTRPVPRPFQSARAQTAARTTEPMYQTGITAPSIRPPWARASWPLSSGRASKIRFMTKATENSTPTITPTTTVVTT</sequence>
<feature type="region of interest" description="Disordered" evidence="1">
    <location>
        <begin position="49"/>
        <end position="68"/>
    </location>
</feature>
<organism evidence="2">
    <name type="scientific">Streptomyces haneummycinicus</name>
    <dbReference type="NCBI Taxonomy" id="3074435"/>
    <lineage>
        <taxon>Bacteria</taxon>
        <taxon>Bacillati</taxon>
        <taxon>Actinomycetota</taxon>
        <taxon>Actinomycetes</taxon>
        <taxon>Kitasatosporales</taxon>
        <taxon>Streptomycetaceae</taxon>
        <taxon>Streptomyces</taxon>
    </lineage>
</organism>
<evidence type="ECO:0000256" key="1">
    <source>
        <dbReference type="SAM" id="MobiDB-lite"/>
    </source>
</evidence>
<proteinExistence type="predicted"/>
<gene>
    <name evidence="2" type="ORF">SHKM778_49670</name>
</gene>
<feature type="compositionally biased region" description="Low complexity" evidence="1">
    <location>
        <begin position="59"/>
        <end position="68"/>
    </location>
</feature>
<protein>
    <submittedName>
        <fullName evidence="2">Uncharacterized protein</fullName>
    </submittedName>
</protein>